<feature type="transmembrane region" description="Helical" evidence="5">
    <location>
        <begin position="6"/>
        <end position="39"/>
    </location>
</feature>
<evidence type="ECO:0000313" key="7">
    <source>
        <dbReference type="Proteomes" id="UP000198607"/>
    </source>
</evidence>
<dbReference type="OrthoDB" id="9810601at2"/>
<dbReference type="RefSeq" id="WP_091937236.1">
    <property type="nucleotide sequence ID" value="NZ_FNCY01000007.1"/>
</dbReference>
<dbReference type="PANTHER" id="PTHR36926:SF1">
    <property type="entry name" value="COLICIN V PRODUCTION PROTEIN"/>
    <property type="match status" value="1"/>
</dbReference>
<keyword evidence="3 5" id="KW-1133">Transmembrane helix</keyword>
<dbReference type="InterPro" id="IPR052719">
    <property type="entry name" value="CvpA-like"/>
</dbReference>
<keyword evidence="2 5" id="KW-0812">Transmembrane</keyword>
<evidence type="ECO:0000313" key="6">
    <source>
        <dbReference type="EMBL" id="SDH65525.1"/>
    </source>
</evidence>
<feature type="transmembrane region" description="Helical" evidence="5">
    <location>
        <begin position="100"/>
        <end position="120"/>
    </location>
</feature>
<evidence type="ECO:0000256" key="2">
    <source>
        <dbReference type="ARBA" id="ARBA00022692"/>
    </source>
</evidence>
<dbReference type="GO" id="GO:0009403">
    <property type="term" value="P:toxin biosynthetic process"/>
    <property type="evidence" value="ECO:0007669"/>
    <property type="project" value="InterPro"/>
</dbReference>
<dbReference type="AlphaFoldDB" id="A0A1G8E6K0"/>
<protein>
    <submittedName>
        <fullName evidence="6">Membrane protein required for colicin V production</fullName>
    </submittedName>
</protein>
<accession>A0A1G8E6K0</accession>
<gene>
    <name evidence="6" type="ORF">SAMN05660652_02044</name>
</gene>
<keyword evidence="7" id="KW-1185">Reference proteome</keyword>
<keyword evidence="4 5" id="KW-0472">Membrane</keyword>
<dbReference type="PANTHER" id="PTHR36926">
    <property type="entry name" value="COLICIN V PRODUCTION PROTEIN"/>
    <property type="match status" value="1"/>
</dbReference>
<sequence length="163" mass="17487">MTTLDYVVMAVVGASVALGLWRGVVGEIIALVAWVLAFFAAKSWGSEVARVFFDGIADPAMRTVAAWVAVFVVVLMLMALLRLAVRGLLKALGLSLSDRLLGVVFGAVRGLAIVLVLMAVGGMTSLPKEKWWADAYFSAPLETAVLAGKPWLPVDVAKRIRFR</sequence>
<feature type="transmembrane region" description="Helical" evidence="5">
    <location>
        <begin position="60"/>
        <end position="80"/>
    </location>
</feature>
<dbReference type="Proteomes" id="UP000198607">
    <property type="component" value="Unassembled WGS sequence"/>
</dbReference>
<evidence type="ECO:0000256" key="4">
    <source>
        <dbReference type="ARBA" id="ARBA00023136"/>
    </source>
</evidence>
<reference evidence="6 7" key="1">
    <citation type="submission" date="2016-10" db="EMBL/GenBank/DDBJ databases">
        <authorList>
            <person name="de Groot N.N."/>
        </authorList>
    </citation>
    <scope>NUCLEOTIDE SEQUENCE [LARGE SCALE GENOMIC DNA]</scope>
    <source>
        <strain evidence="6 7">DSM 5885</strain>
    </source>
</reference>
<dbReference type="GO" id="GO:0016020">
    <property type="term" value="C:membrane"/>
    <property type="evidence" value="ECO:0007669"/>
    <property type="project" value="UniProtKB-SubCell"/>
</dbReference>
<dbReference type="InterPro" id="IPR003825">
    <property type="entry name" value="Colicin-V_CvpA"/>
</dbReference>
<proteinExistence type="predicted"/>
<comment type="subcellular location">
    <subcellularLocation>
        <location evidence="1">Membrane</location>
        <topology evidence="1">Multi-pass membrane protein</topology>
    </subcellularLocation>
</comment>
<dbReference type="EMBL" id="FNCY01000007">
    <property type="protein sequence ID" value="SDH65525.1"/>
    <property type="molecule type" value="Genomic_DNA"/>
</dbReference>
<evidence type="ECO:0000256" key="1">
    <source>
        <dbReference type="ARBA" id="ARBA00004141"/>
    </source>
</evidence>
<dbReference type="STRING" id="83767.SAMN05660652_02044"/>
<evidence type="ECO:0000256" key="5">
    <source>
        <dbReference type="SAM" id="Phobius"/>
    </source>
</evidence>
<name>A0A1G8E6K0_9RHOO</name>
<evidence type="ECO:0000256" key="3">
    <source>
        <dbReference type="ARBA" id="ARBA00022989"/>
    </source>
</evidence>
<organism evidence="6 7">
    <name type="scientific">Propionivibrio dicarboxylicus</name>
    <dbReference type="NCBI Taxonomy" id="83767"/>
    <lineage>
        <taxon>Bacteria</taxon>
        <taxon>Pseudomonadati</taxon>
        <taxon>Pseudomonadota</taxon>
        <taxon>Betaproteobacteria</taxon>
        <taxon>Rhodocyclales</taxon>
        <taxon>Rhodocyclaceae</taxon>
        <taxon>Propionivibrio</taxon>
    </lineage>
</organism>
<dbReference type="Pfam" id="PF02674">
    <property type="entry name" value="Colicin_V"/>
    <property type="match status" value="1"/>
</dbReference>